<dbReference type="Gene3D" id="3.40.50.20">
    <property type="match status" value="1"/>
</dbReference>
<dbReference type="GO" id="GO:0016874">
    <property type="term" value="F:ligase activity"/>
    <property type="evidence" value="ECO:0007669"/>
    <property type="project" value="UniProtKB-KW"/>
</dbReference>
<keyword evidence="4" id="KW-1185">Reference proteome</keyword>
<reference evidence="3 4" key="1">
    <citation type="journal article" date="2019" name="Int. J. Syst. Evol. Microbiol.">
        <title>The Global Catalogue of Microorganisms (GCM) 10K type strain sequencing project: providing services to taxonomists for standard genome sequencing and annotation.</title>
        <authorList>
            <consortium name="The Broad Institute Genomics Platform"/>
            <consortium name="The Broad Institute Genome Sequencing Center for Infectious Disease"/>
            <person name="Wu L."/>
            <person name="Ma J."/>
        </authorList>
    </citation>
    <scope>NUCLEOTIDE SEQUENCE [LARGE SCALE GENOMIC DNA]</scope>
    <source>
        <strain evidence="3 4">CGMCC 1.15824</strain>
    </source>
</reference>
<dbReference type="RefSeq" id="WP_224827250.1">
    <property type="nucleotide sequence ID" value="NZ_JAIVEF010000001.1"/>
</dbReference>
<accession>A0ABD5QFH5</accession>
<dbReference type="EMBL" id="JBHSJG010000036">
    <property type="protein sequence ID" value="MFC4988475.1"/>
    <property type="molecule type" value="Genomic_DNA"/>
</dbReference>
<evidence type="ECO:0000259" key="2">
    <source>
        <dbReference type="PROSITE" id="PS50975"/>
    </source>
</evidence>
<dbReference type="Proteomes" id="UP001595925">
    <property type="component" value="Unassembled WGS sequence"/>
</dbReference>
<dbReference type="SUPFAM" id="SSF56059">
    <property type="entry name" value="Glutathione synthetase ATP-binding domain-like"/>
    <property type="match status" value="1"/>
</dbReference>
<gene>
    <name evidence="3" type="ORF">ACFPFO_12030</name>
</gene>
<dbReference type="PROSITE" id="PS50975">
    <property type="entry name" value="ATP_GRASP"/>
    <property type="match status" value="1"/>
</dbReference>
<protein>
    <submittedName>
        <fullName evidence="3">Carboxylate--amine ligase</fullName>
    </submittedName>
</protein>
<proteinExistence type="predicted"/>
<keyword evidence="1" id="KW-0547">Nucleotide-binding</keyword>
<evidence type="ECO:0000256" key="1">
    <source>
        <dbReference type="PROSITE-ProRule" id="PRU00409"/>
    </source>
</evidence>
<dbReference type="GO" id="GO:0005524">
    <property type="term" value="F:ATP binding"/>
    <property type="evidence" value="ECO:0007669"/>
    <property type="project" value="UniProtKB-UniRule"/>
</dbReference>
<keyword evidence="3" id="KW-0436">Ligase</keyword>
<organism evidence="3 4">
    <name type="scientific">Saliphagus infecundisoli</name>
    <dbReference type="NCBI Taxonomy" id="1849069"/>
    <lineage>
        <taxon>Archaea</taxon>
        <taxon>Methanobacteriati</taxon>
        <taxon>Methanobacteriota</taxon>
        <taxon>Stenosarchaea group</taxon>
        <taxon>Halobacteria</taxon>
        <taxon>Halobacteriales</taxon>
        <taxon>Natrialbaceae</taxon>
        <taxon>Saliphagus</taxon>
    </lineage>
</organism>
<dbReference type="Gene3D" id="3.30.470.20">
    <property type="entry name" value="ATP-grasp fold, B domain"/>
    <property type="match status" value="1"/>
</dbReference>
<name>A0ABD5QFH5_9EURY</name>
<evidence type="ECO:0000313" key="4">
    <source>
        <dbReference type="Proteomes" id="UP001595925"/>
    </source>
</evidence>
<keyword evidence="1" id="KW-0067">ATP-binding</keyword>
<sequence>MTDRKGGAVVTASRYPHGYASVRSLGKQGVRTIAAVDDPDLGTSASRYCDDSVLIPPPSDLPAYRDALLALAARPDVRTIVPHRPQDPYLLSRYREEFERYIDVTVPPFETLRAVHDRKRLADVAESAGVAVPETRLLTAVDDWRGDRIVKSRYNLLTEAYLDDLEPGESRIAKSIEHVPAGERPDVDGLLSTMGHEPIVQEYVSGTEYLFGALYDEGRPLGTFQHRQIRGDSYTGSGGVFRESVDIPELEAAGRAILDELDWHGLACIEYVRDETGEFSLVEINPRMWQSLACATRAGSEFPWWYWLSVTGRTDGIDAGYEPGVGSHYLYGEVEHLVSVRRKESALVERPSLLARAAEIGRSCCEVPAFDMLHPDDPRPVARQARTELERAIRRRGG</sequence>
<feature type="domain" description="ATP-grasp" evidence="2">
    <location>
        <begin position="122"/>
        <end position="311"/>
    </location>
</feature>
<dbReference type="InterPro" id="IPR011761">
    <property type="entry name" value="ATP-grasp"/>
</dbReference>
<comment type="caution">
    <text evidence="3">The sequence shown here is derived from an EMBL/GenBank/DDBJ whole genome shotgun (WGS) entry which is preliminary data.</text>
</comment>
<dbReference type="AlphaFoldDB" id="A0ABD5QFH5"/>
<evidence type="ECO:0000313" key="3">
    <source>
        <dbReference type="EMBL" id="MFC4988475.1"/>
    </source>
</evidence>